<dbReference type="GO" id="GO:0006021">
    <property type="term" value="P:inositol biosynthetic process"/>
    <property type="evidence" value="ECO:0007669"/>
    <property type="project" value="UniProtKB-UniPathway"/>
</dbReference>
<dbReference type="GO" id="GO:0046872">
    <property type="term" value="F:metal ion binding"/>
    <property type="evidence" value="ECO:0007669"/>
    <property type="project" value="UniProtKB-KW"/>
</dbReference>
<comment type="pathway">
    <text evidence="3 9">Polyol metabolism; myo-inositol biosynthesis; myo-inositol from D-glucose 6-phosphate: step 2/2.</text>
</comment>
<evidence type="ECO:0000256" key="2">
    <source>
        <dbReference type="ARBA" id="ARBA00001946"/>
    </source>
</evidence>
<comment type="catalytic activity">
    <reaction evidence="1 9">
        <text>a myo-inositol phosphate + H2O = myo-inositol + phosphate</text>
        <dbReference type="Rhea" id="RHEA:24056"/>
        <dbReference type="ChEBI" id="CHEBI:15377"/>
        <dbReference type="ChEBI" id="CHEBI:17268"/>
        <dbReference type="ChEBI" id="CHEBI:43474"/>
        <dbReference type="ChEBI" id="CHEBI:84139"/>
        <dbReference type="EC" id="3.1.3.25"/>
    </reaction>
</comment>
<feature type="binding site" evidence="8">
    <location>
        <position position="75"/>
    </location>
    <ligand>
        <name>Mg(2+)</name>
        <dbReference type="ChEBI" id="CHEBI:18420"/>
        <label>1</label>
        <note>catalytic</note>
    </ligand>
</feature>
<feature type="binding site" evidence="8">
    <location>
        <position position="224"/>
    </location>
    <ligand>
        <name>Mg(2+)</name>
        <dbReference type="ChEBI" id="CHEBI:18420"/>
        <label>1</label>
        <note>catalytic</note>
    </ligand>
</feature>
<dbReference type="InterPro" id="IPR000760">
    <property type="entry name" value="Inositol_monophosphatase-like"/>
</dbReference>
<sequence length="279" mass="30824">MSGDENHDLDQYYDEVISLVKKAGDIVKEKTLNRDKLIETKSSDIDLVTETDQEVEKLLIDNLSKKFNGHKFIGEETVSGGGQCILTDAPTWIIDPIDGTMNFVHSFPHSCISIALFVKQKPMIGIIYNPMLNQFFTARKGKGAFLNGKKITVSGKKHLSEALLMFELGTSREPEKQRVVSENQDILMKQAHGLRSLGSAALDMAMVACGAADAYFEYGIHIWDIAAGELLVTEAGGVIMDPTGGELDRFSRRVLIASSQELAEKLSQIIVQFYPAPRD</sequence>
<dbReference type="PRINTS" id="PR00378">
    <property type="entry name" value="LIIMPHPHTASE"/>
</dbReference>
<keyword evidence="11" id="KW-1185">Reference proteome</keyword>
<dbReference type="UniPathway" id="UPA00823">
    <property type="reaction ID" value="UER00788"/>
</dbReference>
<feature type="binding site" evidence="8">
    <location>
        <position position="95"/>
    </location>
    <ligand>
        <name>Mg(2+)</name>
        <dbReference type="ChEBI" id="CHEBI:18420"/>
        <label>1</label>
        <note>catalytic</note>
    </ligand>
</feature>
<dbReference type="FunFam" id="3.40.190.80:FF:000002">
    <property type="entry name" value="Inositol-1-monophosphatase"/>
    <property type="match status" value="1"/>
</dbReference>
<dbReference type="InterPro" id="IPR033942">
    <property type="entry name" value="IMPase"/>
</dbReference>
<dbReference type="PANTHER" id="PTHR20854">
    <property type="entry name" value="INOSITOL MONOPHOSPHATASE"/>
    <property type="match status" value="1"/>
</dbReference>
<dbReference type="InterPro" id="IPR020550">
    <property type="entry name" value="Inositol_monophosphatase_CS"/>
</dbReference>
<evidence type="ECO:0000313" key="11">
    <source>
        <dbReference type="Proteomes" id="UP000410492"/>
    </source>
</evidence>
<dbReference type="GO" id="GO:0008934">
    <property type="term" value="F:inositol monophosphate 1-phosphatase activity"/>
    <property type="evidence" value="ECO:0007669"/>
    <property type="project" value="InterPro"/>
</dbReference>
<evidence type="ECO:0000313" key="10">
    <source>
        <dbReference type="EMBL" id="VEN51911.1"/>
    </source>
</evidence>
<dbReference type="PROSITE" id="PS00629">
    <property type="entry name" value="IMP_1"/>
    <property type="match status" value="1"/>
</dbReference>
<protein>
    <recommendedName>
        <fullName evidence="9">Inositol-1-monophosphatase</fullName>
        <ecNumber evidence="9">3.1.3.25</ecNumber>
    </recommendedName>
</protein>
<evidence type="ECO:0000256" key="4">
    <source>
        <dbReference type="ARBA" id="ARBA00009759"/>
    </source>
</evidence>
<dbReference type="PRINTS" id="PR00377">
    <property type="entry name" value="IMPHPHTASES"/>
</dbReference>
<dbReference type="EMBL" id="CAACVG010009062">
    <property type="protein sequence ID" value="VEN51911.1"/>
    <property type="molecule type" value="Genomic_DNA"/>
</dbReference>
<dbReference type="InterPro" id="IPR020583">
    <property type="entry name" value="Inositol_monoP_metal-BS"/>
</dbReference>
<evidence type="ECO:0000256" key="5">
    <source>
        <dbReference type="ARBA" id="ARBA00022723"/>
    </source>
</evidence>
<dbReference type="AlphaFoldDB" id="A0A653CVG6"/>
<dbReference type="PANTHER" id="PTHR20854:SF4">
    <property type="entry name" value="INOSITOL-1-MONOPHOSPHATASE-RELATED"/>
    <property type="match status" value="1"/>
</dbReference>
<evidence type="ECO:0000256" key="1">
    <source>
        <dbReference type="ARBA" id="ARBA00001033"/>
    </source>
</evidence>
<dbReference type="Gene3D" id="3.30.540.10">
    <property type="entry name" value="Fructose-1,6-Bisphosphatase, subunit A, domain 1"/>
    <property type="match status" value="1"/>
</dbReference>
<dbReference type="Gene3D" id="3.40.190.80">
    <property type="match status" value="1"/>
</dbReference>
<dbReference type="Proteomes" id="UP000410492">
    <property type="component" value="Unassembled WGS sequence"/>
</dbReference>
<dbReference type="InterPro" id="IPR020552">
    <property type="entry name" value="Inositol_monoPase_Li-sen"/>
</dbReference>
<dbReference type="CDD" id="cd01639">
    <property type="entry name" value="IMPase"/>
    <property type="match status" value="1"/>
</dbReference>
<keyword evidence="7 8" id="KW-0460">Magnesium</keyword>
<name>A0A653CVG6_CALMS</name>
<dbReference type="EC" id="3.1.3.25" evidence="9"/>
<keyword evidence="5 8" id="KW-0479">Metal-binding</keyword>
<organism evidence="10 11">
    <name type="scientific">Callosobruchus maculatus</name>
    <name type="common">Southern cowpea weevil</name>
    <name type="synonym">Pulse bruchid</name>
    <dbReference type="NCBI Taxonomy" id="64391"/>
    <lineage>
        <taxon>Eukaryota</taxon>
        <taxon>Metazoa</taxon>
        <taxon>Ecdysozoa</taxon>
        <taxon>Arthropoda</taxon>
        <taxon>Hexapoda</taxon>
        <taxon>Insecta</taxon>
        <taxon>Pterygota</taxon>
        <taxon>Neoptera</taxon>
        <taxon>Endopterygota</taxon>
        <taxon>Coleoptera</taxon>
        <taxon>Polyphaga</taxon>
        <taxon>Cucujiformia</taxon>
        <taxon>Chrysomeloidea</taxon>
        <taxon>Chrysomelidae</taxon>
        <taxon>Bruchinae</taxon>
        <taxon>Bruchini</taxon>
        <taxon>Callosobruchus</taxon>
    </lineage>
</organism>
<evidence type="ECO:0000256" key="7">
    <source>
        <dbReference type="ARBA" id="ARBA00022842"/>
    </source>
</evidence>
<keyword evidence="6 9" id="KW-0378">Hydrolase</keyword>
<dbReference type="GO" id="GO:0007165">
    <property type="term" value="P:signal transduction"/>
    <property type="evidence" value="ECO:0007669"/>
    <property type="project" value="TreeGrafter"/>
</dbReference>
<feature type="binding site" evidence="8">
    <location>
        <position position="97"/>
    </location>
    <ligand>
        <name>Mg(2+)</name>
        <dbReference type="ChEBI" id="CHEBI:18420"/>
        <label>1</label>
        <note>catalytic</note>
    </ligand>
</feature>
<comment type="cofactor">
    <cofactor evidence="2 8 9">
        <name>Mg(2+)</name>
        <dbReference type="ChEBI" id="CHEBI:18420"/>
    </cofactor>
</comment>
<evidence type="ECO:0000256" key="3">
    <source>
        <dbReference type="ARBA" id="ARBA00005152"/>
    </source>
</evidence>
<evidence type="ECO:0000256" key="9">
    <source>
        <dbReference type="RuleBase" id="RU364068"/>
    </source>
</evidence>
<proteinExistence type="inferred from homology"/>
<dbReference type="OrthoDB" id="10254945at2759"/>
<feature type="binding site" evidence="8">
    <location>
        <position position="98"/>
    </location>
    <ligand>
        <name>Mg(2+)</name>
        <dbReference type="ChEBI" id="CHEBI:18420"/>
        <label>1</label>
        <note>catalytic</note>
    </ligand>
</feature>
<gene>
    <name evidence="10" type="ORF">CALMAC_LOCUS12223</name>
</gene>
<dbReference type="FunFam" id="3.30.540.10:FF:000004">
    <property type="entry name" value="Inositol-1-monophosphatase"/>
    <property type="match status" value="1"/>
</dbReference>
<dbReference type="GO" id="GO:0046854">
    <property type="term" value="P:phosphatidylinositol phosphate biosynthetic process"/>
    <property type="evidence" value="ECO:0007669"/>
    <property type="project" value="InterPro"/>
</dbReference>
<reference evidence="10 11" key="1">
    <citation type="submission" date="2019-01" db="EMBL/GenBank/DDBJ databases">
        <authorList>
            <person name="Sayadi A."/>
        </authorList>
    </citation>
    <scope>NUCLEOTIDE SEQUENCE [LARGE SCALE GENOMIC DNA]</scope>
</reference>
<evidence type="ECO:0000256" key="8">
    <source>
        <dbReference type="PIRSR" id="PIRSR600760-2"/>
    </source>
</evidence>
<dbReference type="Pfam" id="PF00459">
    <property type="entry name" value="Inositol_P"/>
    <property type="match status" value="1"/>
</dbReference>
<evidence type="ECO:0000256" key="6">
    <source>
        <dbReference type="ARBA" id="ARBA00022801"/>
    </source>
</evidence>
<dbReference type="PROSITE" id="PS00630">
    <property type="entry name" value="IMP_2"/>
    <property type="match status" value="1"/>
</dbReference>
<accession>A0A653CVG6</accession>
<comment type="similarity">
    <text evidence="4 9">Belongs to the inositol monophosphatase superfamily.</text>
</comment>
<dbReference type="SUPFAM" id="SSF56655">
    <property type="entry name" value="Carbohydrate phosphatase"/>
    <property type="match status" value="1"/>
</dbReference>